<feature type="signal peptide" evidence="1">
    <location>
        <begin position="1"/>
        <end position="24"/>
    </location>
</feature>
<evidence type="ECO:0000313" key="4">
    <source>
        <dbReference type="Proteomes" id="UP001321700"/>
    </source>
</evidence>
<name>A0ABU3KP81_9BURK</name>
<sequence>MVSFKKSALIASMALMSFAQQASANATLTFGDVRIGVQSLGALGGNGVGISFAGVGDAIMPGCLCEGWGASYDSVFGHSGNENGGDINVTALSFSSTASTAVSSVLVGSSLSVTQAYAPSASAGLFKNTVTLTNTGGSTVSDVRYSRSMDWDIPPTTFSEYVTINRGTSSNLIFSNDNGFGTPNPLENPSDIASGTRNVSFVDSGPNDHGAFFTFGFGSLAAGESKTFNIFYGATASEASALSALGTVGAEVFSLGQSSSGGEMTGSPATYIFGFSGVGGAPVIPAVPEPETYAMLLAGLGLLGAAARRKKTQA</sequence>
<protein>
    <submittedName>
        <fullName evidence="3">PEP-CTERM sorting domain-containing protein</fullName>
    </submittedName>
</protein>
<dbReference type="Pfam" id="PF07589">
    <property type="entry name" value="PEP-CTERM"/>
    <property type="match status" value="1"/>
</dbReference>
<feature type="chain" id="PRO_5045253421" evidence="1">
    <location>
        <begin position="25"/>
        <end position="314"/>
    </location>
</feature>
<organism evidence="3 4">
    <name type="scientific">Rhodoferax potami</name>
    <dbReference type="NCBI Taxonomy" id="3068338"/>
    <lineage>
        <taxon>Bacteria</taxon>
        <taxon>Pseudomonadati</taxon>
        <taxon>Pseudomonadota</taxon>
        <taxon>Betaproteobacteria</taxon>
        <taxon>Burkholderiales</taxon>
        <taxon>Comamonadaceae</taxon>
        <taxon>Rhodoferax</taxon>
    </lineage>
</organism>
<reference evidence="3 4" key="1">
    <citation type="submission" date="2023-08" db="EMBL/GenBank/DDBJ databases">
        <title>Rhodoferax potami sp. nov. and Rhodoferax mekongensis sp. nov., isolated from the Mekong River in Thailand.</title>
        <authorList>
            <person name="Kitikhun S."/>
            <person name="Charoenyingcharoen P."/>
            <person name="Siriarchawattana P."/>
            <person name="Likhitrattanapisal S."/>
            <person name="Nilsakha T."/>
            <person name="Chanpet A."/>
            <person name="Rattanawaree P."/>
            <person name="Ingsriswang S."/>
        </authorList>
    </citation>
    <scope>NUCLEOTIDE SEQUENCE [LARGE SCALE GENOMIC DNA]</scope>
    <source>
        <strain evidence="3 4">TBRC 17660</strain>
    </source>
</reference>
<feature type="domain" description="Ice-binding protein C-terminal" evidence="2">
    <location>
        <begin position="286"/>
        <end position="310"/>
    </location>
</feature>
<gene>
    <name evidence="3" type="ORF">RAE19_12670</name>
</gene>
<comment type="caution">
    <text evidence="3">The sequence shown here is derived from an EMBL/GenBank/DDBJ whole genome shotgun (WGS) entry which is preliminary data.</text>
</comment>
<keyword evidence="4" id="KW-1185">Reference proteome</keyword>
<dbReference type="EMBL" id="JAVBIK010000001">
    <property type="protein sequence ID" value="MDT7519552.1"/>
    <property type="molecule type" value="Genomic_DNA"/>
</dbReference>
<dbReference type="Proteomes" id="UP001321700">
    <property type="component" value="Unassembled WGS sequence"/>
</dbReference>
<evidence type="ECO:0000256" key="1">
    <source>
        <dbReference type="SAM" id="SignalP"/>
    </source>
</evidence>
<evidence type="ECO:0000313" key="3">
    <source>
        <dbReference type="EMBL" id="MDT7519552.1"/>
    </source>
</evidence>
<accession>A0ABU3KP81</accession>
<proteinExistence type="predicted"/>
<keyword evidence="1" id="KW-0732">Signal</keyword>
<dbReference type="NCBIfam" id="TIGR02595">
    <property type="entry name" value="PEP_CTERM"/>
    <property type="match status" value="1"/>
</dbReference>
<evidence type="ECO:0000259" key="2">
    <source>
        <dbReference type="Pfam" id="PF07589"/>
    </source>
</evidence>
<dbReference type="InterPro" id="IPR013424">
    <property type="entry name" value="Ice-binding_C"/>
</dbReference>